<sequence>MMEKLYKTCCRLCLHDGSTQQLLDILSVKGLKENISNIFNIEIDTRDCCTTNVCLNCFNETLSMEKEFQLYEEQKRIILANQLRLQENPSEATSELASSALASSVACIEGDAGGKKSVNAPERSRKAPKVAPYNLNSKKDQSMKTQRISIDPVDVNLEETKNQQNKSITKTIKDKTKKIKLVQNAPAKTKTSCKESVQEKNPSQNVVVVPVANLQQQLEQSQKEQTENANECTNATDSNELQRPKPGIVVTGILKRRIEKPQNLAPVQSKSSINNTTVHRSADVNKTQPNNAHNVVLSSTNIVHDAVESNSINAVNIQRQEAHASNNEPRSFVIQKVVTFQGSTQSKETTTIASAVSNTNGGMVWINSPVNQPVTVQSNYGNSEMQNKGQGPSPPLTVFNIPAIAVQQGATASVPLHNALTTVVSSVDSSATNSTLGSSTATQVARCSVTTILPQTVFQARCNTHSSMPALSIGANAYQGSPLPAMNNANDSANQSSLTTNNTNLVTDQQPSSSSNETTSETGNNVDISNTSPAALTKKRRHSTYIRVSSNLFDEPPERAQFAMLNNNLLLRNFETQMNAPTPSHIVRLPVLPPGRRVQAVPNPTMLPGNQQTPHPSLNNYQWQNNVNNVQRLRHIAPTSTSIAGTVGTSANSGIFSTTVNNSTIVQQQFSGSSLIHQGRVVSHNSNLNQLSVTNINHTAGIVDRTASVQTDLLTTNYEVNSRNATLAKDVGQQPSRPCFRCNICNTYYLIEHNLQSHLHRVHNVEKTEQTCSKVYDANILNKLLTRFRRKSIADPLTLSNNRTQLN</sequence>
<dbReference type="EnsemblMetazoa" id="AGAP010332-RA">
    <property type="protein sequence ID" value="AGAP010332-PA"/>
    <property type="gene ID" value="AGAP010332"/>
</dbReference>
<accession>A0A1S4H4H6</accession>
<keyword evidence="3" id="KW-1185">Reference proteome</keyword>
<dbReference type="PROSITE" id="PS50157">
    <property type="entry name" value="ZINC_FINGER_C2H2_2"/>
    <property type="match status" value="1"/>
</dbReference>
<proteinExistence type="predicted"/>
<dbReference type="InterPro" id="IPR013087">
    <property type="entry name" value="Znf_C2H2_type"/>
</dbReference>
<evidence type="ECO:0000256" key="1">
    <source>
        <dbReference type="SAM" id="MobiDB-lite"/>
    </source>
</evidence>
<evidence type="ECO:0000313" key="3">
    <source>
        <dbReference type="Proteomes" id="UP000007062"/>
    </source>
</evidence>
<feature type="compositionally biased region" description="Polar residues" evidence="1">
    <location>
        <begin position="487"/>
        <end position="498"/>
    </location>
</feature>
<name>A0A1S4H4H6_ANOGA</name>
<feature type="region of interest" description="Disordered" evidence="1">
    <location>
        <begin position="219"/>
        <end position="243"/>
    </location>
</feature>
<organism evidence="2 3">
    <name type="scientific">Anopheles gambiae</name>
    <name type="common">African malaria mosquito</name>
    <dbReference type="NCBI Taxonomy" id="7165"/>
    <lineage>
        <taxon>Eukaryota</taxon>
        <taxon>Metazoa</taxon>
        <taxon>Ecdysozoa</taxon>
        <taxon>Arthropoda</taxon>
        <taxon>Hexapoda</taxon>
        <taxon>Insecta</taxon>
        <taxon>Pterygota</taxon>
        <taxon>Neoptera</taxon>
        <taxon>Endopterygota</taxon>
        <taxon>Diptera</taxon>
        <taxon>Nematocera</taxon>
        <taxon>Culicoidea</taxon>
        <taxon>Culicidae</taxon>
        <taxon>Anophelinae</taxon>
        <taxon>Anopheles</taxon>
    </lineage>
</organism>
<feature type="region of interest" description="Disordered" evidence="1">
    <location>
        <begin position="484"/>
        <end position="541"/>
    </location>
</feature>
<feature type="region of interest" description="Disordered" evidence="1">
    <location>
        <begin position="112"/>
        <end position="131"/>
    </location>
</feature>
<reference evidence="2 3" key="1">
    <citation type="journal article" date="2002" name="Science">
        <title>The genome sequence of the malaria mosquito Anopheles gambiae.</title>
        <authorList>
            <person name="Holt R.A."/>
            <person name="Subramanian G.M."/>
            <person name="Halpern A."/>
            <person name="Sutton G.G."/>
            <person name="Charlab R."/>
            <person name="Nusskern D.R."/>
            <person name="Wincker P."/>
            <person name="Clark A.G."/>
            <person name="Ribeiro J.M."/>
            <person name="Wides R."/>
            <person name="Salzberg S.L."/>
            <person name="Loftus B."/>
            <person name="Yandell M."/>
            <person name="Majoros W.H."/>
            <person name="Rusch D.B."/>
            <person name="Lai Z."/>
            <person name="Kraft C.L."/>
            <person name="Abril J.F."/>
            <person name="Anthouard V."/>
            <person name="Arensburger P."/>
            <person name="Atkinson P.W."/>
            <person name="Baden H."/>
            <person name="de Berardinis V."/>
            <person name="Baldwin D."/>
            <person name="Benes V."/>
            <person name="Biedler J."/>
            <person name="Blass C."/>
            <person name="Bolanos R."/>
            <person name="Boscus D."/>
            <person name="Barnstead M."/>
            <person name="Cai S."/>
            <person name="Center A."/>
            <person name="Chaturverdi K."/>
            <person name="Christophides G.K."/>
            <person name="Chrystal M.A."/>
            <person name="Clamp M."/>
            <person name="Cravchik A."/>
            <person name="Curwen V."/>
            <person name="Dana A."/>
            <person name="Delcher A."/>
            <person name="Dew I."/>
            <person name="Evans C.A."/>
            <person name="Flanigan M."/>
            <person name="Grundschober-Freimoser A."/>
            <person name="Friedli L."/>
            <person name="Gu Z."/>
            <person name="Guan P."/>
            <person name="Guigo R."/>
            <person name="Hillenmeyer M.E."/>
            <person name="Hladun S.L."/>
            <person name="Hogan J.R."/>
            <person name="Hong Y.S."/>
            <person name="Hoover J."/>
            <person name="Jaillon O."/>
            <person name="Ke Z."/>
            <person name="Kodira C."/>
            <person name="Kokoza E."/>
            <person name="Koutsos A."/>
            <person name="Letunic I."/>
            <person name="Levitsky A."/>
            <person name="Liang Y."/>
            <person name="Lin J.J."/>
            <person name="Lobo N.F."/>
            <person name="Lopez J.R."/>
            <person name="Malek J.A."/>
            <person name="McIntosh T.C."/>
            <person name="Meister S."/>
            <person name="Miller J."/>
            <person name="Mobarry C."/>
            <person name="Mongin E."/>
            <person name="Murphy S.D."/>
            <person name="O'Brochta D.A."/>
            <person name="Pfannkoch C."/>
            <person name="Qi R."/>
            <person name="Regier M.A."/>
            <person name="Remington K."/>
            <person name="Shao H."/>
            <person name="Sharakhova M.V."/>
            <person name="Sitter C.D."/>
            <person name="Shetty J."/>
            <person name="Smith T.J."/>
            <person name="Strong R."/>
            <person name="Sun J."/>
            <person name="Thomasova D."/>
            <person name="Ton L.Q."/>
            <person name="Topalis P."/>
            <person name="Tu Z."/>
            <person name="Unger M.F."/>
            <person name="Walenz B."/>
            <person name="Wang A."/>
            <person name="Wang J."/>
            <person name="Wang M."/>
            <person name="Wang X."/>
            <person name="Woodford K.J."/>
            <person name="Wortman J.R."/>
            <person name="Wu M."/>
            <person name="Yao A."/>
            <person name="Zdobnov E.M."/>
            <person name="Zhang H."/>
            <person name="Zhao Q."/>
            <person name="Zhao S."/>
            <person name="Zhu S.C."/>
            <person name="Zhimulev I."/>
            <person name="Coluzzi M."/>
            <person name="della Torre A."/>
            <person name="Roth C.W."/>
            <person name="Louis C."/>
            <person name="Kalush F."/>
            <person name="Mural R.J."/>
            <person name="Myers E.W."/>
            <person name="Adams M.D."/>
            <person name="Smith H.O."/>
            <person name="Broder S."/>
            <person name="Gardner M.J."/>
            <person name="Fraser C.M."/>
            <person name="Birney E."/>
            <person name="Bork P."/>
            <person name="Brey P.T."/>
            <person name="Venter J.C."/>
            <person name="Weissenbach J."/>
            <person name="Kafatos F.C."/>
            <person name="Collins F.H."/>
            <person name="Hoffman S.L."/>
        </authorList>
    </citation>
    <scope>NUCLEOTIDE SEQUENCE [LARGE SCALE GENOMIC DNA]</scope>
    <source>
        <strain evidence="2 3">PEST</strain>
    </source>
</reference>
<evidence type="ECO:0000313" key="2">
    <source>
        <dbReference type="EnsemblMetazoa" id="AGAP010332-PA"/>
    </source>
</evidence>
<feature type="compositionally biased region" description="Polar residues" evidence="1">
    <location>
        <begin position="227"/>
        <end position="241"/>
    </location>
</feature>
<dbReference type="EMBL" id="AAAB01008957">
    <property type="status" value="NOT_ANNOTATED_CDS"/>
    <property type="molecule type" value="Genomic_DNA"/>
</dbReference>
<feature type="compositionally biased region" description="Low complexity" evidence="1">
    <location>
        <begin position="512"/>
        <end position="525"/>
    </location>
</feature>
<dbReference type="PROSITE" id="PS00028">
    <property type="entry name" value="ZINC_FINGER_C2H2_1"/>
    <property type="match status" value="1"/>
</dbReference>
<dbReference type="VEuPathDB" id="VectorBase:AGAP010332"/>
<reference evidence="2" key="3">
    <citation type="submission" date="2021-01" db="UniProtKB">
        <authorList>
            <consortium name="EnsemblMetazoa"/>
        </authorList>
    </citation>
    <scope>IDENTIFICATION</scope>
    <source>
        <strain evidence="2">PEST</strain>
    </source>
</reference>
<protein>
    <submittedName>
        <fullName evidence="2">C2H2-type domain-containing protein</fullName>
    </submittedName>
</protein>
<dbReference type="Proteomes" id="UP000007062">
    <property type="component" value="Chromosome 3L"/>
</dbReference>
<dbReference type="InParanoid" id="A0A1S4H4H6"/>
<reference evidence="2 3" key="2">
    <citation type="journal article" date="2004" name="Trends Parasitol.">
        <title>The Anopheles gambiae genome: an update.</title>
        <authorList>
            <person name="Mongin E."/>
            <person name="Louis C."/>
            <person name="Holt R.A."/>
            <person name="Birney E."/>
            <person name="Collins F.H."/>
        </authorList>
    </citation>
    <scope>NUCLEOTIDE SEQUENCE [LARGE SCALE GENOMIC DNA]</scope>
    <source>
        <strain evidence="2 3">PEST</strain>
    </source>
</reference>
<dbReference type="AlphaFoldDB" id="A0A1S4H4H6"/>